<accession>A0A8S3TE61</accession>
<dbReference type="SUPFAM" id="SSF52540">
    <property type="entry name" value="P-loop containing nucleoside triphosphate hydrolases"/>
    <property type="match status" value="1"/>
</dbReference>
<dbReference type="PROSITE" id="PS51192">
    <property type="entry name" value="HELICASE_ATP_BIND_1"/>
    <property type="match status" value="1"/>
</dbReference>
<dbReference type="GO" id="GO:0003676">
    <property type="term" value="F:nucleic acid binding"/>
    <property type="evidence" value="ECO:0007669"/>
    <property type="project" value="InterPro"/>
</dbReference>
<comment type="catalytic activity">
    <reaction evidence="4">
        <text>Couples ATP hydrolysis with the unwinding of duplex DNA by translocating in the 3'-5' direction.</text>
        <dbReference type="EC" id="5.6.2.4"/>
    </reaction>
</comment>
<dbReference type="Pfam" id="PF00270">
    <property type="entry name" value="DEAD"/>
    <property type="match status" value="1"/>
</dbReference>
<evidence type="ECO:0000259" key="7">
    <source>
        <dbReference type="PROSITE" id="PS51194"/>
    </source>
</evidence>
<dbReference type="SMART" id="SM00490">
    <property type="entry name" value="HELICc"/>
    <property type="match status" value="1"/>
</dbReference>
<keyword evidence="3" id="KW-0067">ATP-binding</keyword>
<evidence type="ECO:0000256" key="4">
    <source>
        <dbReference type="ARBA" id="ARBA00034617"/>
    </source>
</evidence>
<dbReference type="PANTHER" id="PTHR13710">
    <property type="entry name" value="DNA HELICASE RECQ FAMILY MEMBER"/>
    <property type="match status" value="1"/>
</dbReference>
<keyword evidence="9" id="KW-1185">Reference proteome</keyword>
<proteinExistence type="inferred from homology"/>
<dbReference type="GO" id="GO:0000723">
    <property type="term" value="P:telomere maintenance"/>
    <property type="evidence" value="ECO:0007669"/>
    <property type="project" value="TreeGrafter"/>
</dbReference>
<dbReference type="EMBL" id="CAJPWZ010002017">
    <property type="protein sequence ID" value="CAG2229226.1"/>
    <property type="molecule type" value="Genomic_DNA"/>
</dbReference>
<dbReference type="GO" id="GO:0000724">
    <property type="term" value="P:double-strand break repair via homologous recombination"/>
    <property type="evidence" value="ECO:0007669"/>
    <property type="project" value="TreeGrafter"/>
</dbReference>
<dbReference type="InterPro" id="IPR001650">
    <property type="entry name" value="Helicase_C-like"/>
</dbReference>
<dbReference type="Gene3D" id="3.40.50.300">
    <property type="entry name" value="P-loop containing nucleotide triphosphate hydrolases"/>
    <property type="match status" value="2"/>
</dbReference>
<sequence>MLPFSVKESRDRKMEEEVQTRFRRLKEEFDLPFELKPEQCKVISKVLQGQKCVAILPTGYGKSMCYILPTLMKKREKWLTLVVSPLNSLMVDQTEILTKFGIKSLILPKKLPEDSVEETLKDYAYDGDILVDNRIVELYTSSTDEKTQNRILNCFREKEGKIRVLVATIAFGMGLNITDIDIIVNWGAPKTVMSFWQEVGRCGRDGRQAWNINYPYGRSLSPQVTDKEVALIMREKKTIAYAVKF</sequence>
<name>A0A8S3TE61_MYTED</name>
<feature type="domain" description="Helicase C-terminal" evidence="7">
    <location>
        <begin position="85"/>
        <end position="240"/>
    </location>
</feature>
<keyword evidence="2" id="KW-0547">Nucleotide-binding</keyword>
<evidence type="ECO:0000256" key="3">
    <source>
        <dbReference type="ARBA" id="ARBA00022840"/>
    </source>
</evidence>
<evidence type="ECO:0000313" key="9">
    <source>
        <dbReference type="Proteomes" id="UP000683360"/>
    </source>
</evidence>
<comment type="caution">
    <text evidence="8">The sequence shown here is derived from an EMBL/GenBank/DDBJ whole genome shotgun (WGS) entry which is preliminary data.</text>
</comment>
<dbReference type="PROSITE" id="PS51194">
    <property type="entry name" value="HELICASE_CTER"/>
    <property type="match status" value="1"/>
</dbReference>
<dbReference type="InterPro" id="IPR014001">
    <property type="entry name" value="Helicase_ATP-bd"/>
</dbReference>
<dbReference type="GO" id="GO:0005694">
    <property type="term" value="C:chromosome"/>
    <property type="evidence" value="ECO:0007669"/>
    <property type="project" value="TreeGrafter"/>
</dbReference>
<reference evidence="8" key="1">
    <citation type="submission" date="2021-03" db="EMBL/GenBank/DDBJ databases">
        <authorList>
            <person name="Bekaert M."/>
        </authorList>
    </citation>
    <scope>NUCLEOTIDE SEQUENCE</scope>
</reference>
<dbReference type="GO" id="GO:0005654">
    <property type="term" value="C:nucleoplasm"/>
    <property type="evidence" value="ECO:0007669"/>
    <property type="project" value="TreeGrafter"/>
</dbReference>
<dbReference type="GO" id="GO:0009378">
    <property type="term" value="F:four-way junction helicase activity"/>
    <property type="evidence" value="ECO:0007669"/>
    <property type="project" value="TreeGrafter"/>
</dbReference>
<dbReference type="AlphaFoldDB" id="A0A8S3TE61"/>
<feature type="domain" description="Helicase ATP-binding" evidence="6">
    <location>
        <begin position="43"/>
        <end position="131"/>
    </location>
</feature>
<dbReference type="GO" id="GO:0005737">
    <property type="term" value="C:cytoplasm"/>
    <property type="evidence" value="ECO:0007669"/>
    <property type="project" value="TreeGrafter"/>
</dbReference>
<keyword evidence="8" id="KW-0378">Hydrolase</keyword>
<dbReference type="GO" id="GO:0005524">
    <property type="term" value="F:ATP binding"/>
    <property type="evidence" value="ECO:0007669"/>
    <property type="project" value="UniProtKB-KW"/>
</dbReference>
<dbReference type="Pfam" id="PF00271">
    <property type="entry name" value="Helicase_C"/>
    <property type="match status" value="1"/>
</dbReference>
<evidence type="ECO:0000259" key="6">
    <source>
        <dbReference type="PROSITE" id="PS51192"/>
    </source>
</evidence>
<dbReference type="GO" id="GO:0016787">
    <property type="term" value="F:hydrolase activity"/>
    <property type="evidence" value="ECO:0007669"/>
    <property type="project" value="UniProtKB-KW"/>
</dbReference>
<evidence type="ECO:0000256" key="2">
    <source>
        <dbReference type="ARBA" id="ARBA00022741"/>
    </source>
</evidence>
<protein>
    <recommendedName>
        <fullName evidence="5">DNA 3'-5' helicase</fullName>
        <ecNumber evidence="5">5.6.2.4</ecNumber>
    </recommendedName>
</protein>
<dbReference type="OrthoDB" id="6154931at2759"/>
<evidence type="ECO:0000256" key="1">
    <source>
        <dbReference type="ARBA" id="ARBA00005446"/>
    </source>
</evidence>
<evidence type="ECO:0000256" key="5">
    <source>
        <dbReference type="ARBA" id="ARBA00034808"/>
    </source>
</evidence>
<comment type="similarity">
    <text evidence="1">Belongs to the helicase family. RecQ subfamily.</text>
</comment>
<organism evidence="8 9">
    <name type="scientific">Mytilus edulis</name>
    <name type="common">Blue mussel</name>
    <dbReference type="NCBI Taxonomy" id="6550"/>
    <lineage>
        <taxon>Eukaryota</taxon>
        <taxon>Metazoa</taxon>
        <taxon>Spiralia</taxon>
        <taxon>Lophotrochozoa</taxon>
        <taxon>Mollusca</taxon>
        <taxon>Bivalvia</taxon>
        <taxon>Autobranchia</taxon>
        <taxon>Pteriomorphia</taxon>
        <taxon>Mytilida</taxon>
        <taxon>Mytiloidea</taxon>
        <taxon>Mytilidae</taxon>
        <taxon>Mytilinae</taxon>
        <taxon>Mytilus</taxon>
    </lineage>
</organism>
<gene>
    <name evidence="8" type="ORF">MEDL_42089</name>
</gene>
<dbReference type="InterPro" id="IPR011545">
    <property type="entry name" value="DEAD/DEAH_box_helicase_dom"/>
</dbReference>
<dbReference type="SMART" id="SM00487">
    <property type="entry name" value="DEXDc"/>
    <property type="match status" value="1"/>
</dbReference>
<dbReference type="GO" id="GO:0043138">
    <property type="term" value="F:3'-5' DNA helicase activity"/>
    <property type="evidence" value="ECO:0007669"/>
    <property type="project" value="UniProtKB-EC"/>
</dbReference>
<dbReference type="InterPro" id="IPR027417">
    <property type="entry name" value="P-loop_NTPase"/>
</dbReference>
<evidence type="ECO:0000313" key="8">
    <source>
        <dbReference type="EMBL" id="CAG2229226.1"/>
    </source>
</evidence>
<dbReference type="PANTHER" id="PTHR13710:SF157">
    <property type="entry name" value="DNA HELICASE"/>
    <property type="match status" value="1"/>
</dbReference>
<dbReference type="EC" id="5.6.2.4" evidence="5"/>
<dbReference type="Proteomes" id="UP000683360">
    <property type="component" value="Unassembled WGS sequence"/>
</dbReference>